<feature type="compositionally biased region" description="Acidic residues" evidence="1">
    <location>
        <begin position="185"/>
        <end position="194"/>
    </location>
</feature>
<feature type="transmembrane region" description="Helical" evidence="2">
    <location>
        <begin position="6"/>
        <end position="34"/>
    </location>
</feature>
<protein>
    <submittedName>
        <fullName evidence="3">Uncharacterized protein</fullName>
    </submittedName>
</protein>
<keyword evidence="2" id="KW-1133">Transmembrane helix</keyword>
<dbReference type="AlphaFoldDB" id="A0AAV1QKS5"/>
<organism evidence="3 4">
    <name type="scientific">Scomber scombrus</name>
    <name type="common">Atlantic mackerel</name>
    <name type="synonym">Scomber vernalis</name>
    <dbReference type="NCBI Taxonomy" id="13677"/>
    <lineage>
        <taxon>Eukaryota</taxon>
        <taxon>Metazoa</taxon>
        <taxon>Chordata</taxon>
        <taxon>Craniata</taxon>
        <taxon>Vertebrata</taxon>
        <taxon>Euteleostomi</taxon>
        <taxon>Actinopterygii</taxon>
        <taxon>Neopterygii</taxon>
        <taxon>Teleostei</taxon>
        <taxon>Neoteleostei</taxon>
        <taxon>Acanthomorphata</taxon>
        <taxon>Pelagiaria</taxon>
        <taxon>Scombriformes</taxon>
        <taxon>Scombridae</taxon>
        <taxon>Scomber</taxon>
    </lineage>
</organism>
<evidence type="ECO:0000313" key="3">
    <source>
        <dbReference type="EMBL" id="CAK6984906.1"/>
    </source>
</evidence>
<feature type="compositionally biased region" description="Polar residues" evidence="1">
    <location>
        <begin position="47"/>
        <end position="59"/>
    </location>
</feature>
<feature type="region of interest" description="Disordered" evidence="1">
    <location>
        <begin position="155"/>
        <end position="194"/>
    </location>
</feature>
<reference evidence="3 4" key="1">
    <citation type="submission" date="2024-01" db="EMBL/GenBank/DDBJ databases">
        <authorList>
            <person name="Alioto T."/>
            <person name="Alioto T."/>
            <person name="Gomez Garrido J."/>
        </authorList>
    </citation>
    <scope>NUCLEOTIDE SEQUENCE [LARGE SCALE GENOMIC DNA]</scope>
</reference>
<keyword evidence="2" id="KW-0472">Membrane</keyword>
<evidence type="ECO:0000256" key="2">
    <source>
        <dbReference type="SAM" id="Phobius"/>
    </source>
</evidence>
<feature type="compositionally biased region" description="Polar residues" evidence="1">
    <location>
        <begin position="100"/>
        <end position="113"/>
    </location>
</feature>
<keyword evidence="4" id="KW-1185">Reference proteome</keyword>
<dbReference type="EMBL" id="CAWUFR010002507">
    <property type="protein sequence ID" value="CAK6984906.1"/>
    <property type="molecule type" value="Genomic_DNA"/>
</dbReference>
<gene>
    <name evidence="3" type="ORF">FSCOSCO3_A011737</name>
</gene>
<feature type="region of interest" description="Disordered" evidence="1">
    <location>
        <begin position="47"/>
        <end position="113"/>
    </location>
</feature>
<feature type="non-terminal residue" evidence="3">
    <location>
        <position position="1"/>
    </location>
</feature>
<dbReference type="Proteomes" id="UP001314229">
    <property type="component" value="Unassembled WGS sequence"/>
</dbReference>
<comment type="caution">
    <text evidence="3">The sequence shown here is derived from an EMBL/GenBank/DDBJ whole genome shotgun (WGS) entry which is preliminary data.</text>
</comment>
<feature type="compositionally biased region" description="Polar residues" evidence="1">
    <location>
        <begin position="69"/>
        <end position="78"/>
    </location>
</feature>
<accession>A0AAV1QKS5</accession>
<evidence type="ECO:0000256" key="1">
    <source>
        <dbReference type="SAM" id="MobiDB-lite"/>
    </source>
</evidence>
<proteinExistence type="predicted"/>
<feature type="compositionally biased region" description="Polar residues" evidence="1">
    <location>
        <begin position="155"/>
        <end position="169"/>
    </location>
</feature>
<evidence type="ECO:0000313" key="4">
    <source>
        <dbReference type="Proteomes" id="UP001314229"/>
    </source>
</evidence>
<keyword evidence="2" id="KW-0812">Transmembrane</keyword>
<sequence length="194" mass="21170">EYGIFLVIVTIIAPVALILVLCSVIPITIIYLIYKCGKALQKKLKRNPTSGVTLGTRNTADTDDDSQNIEKNLTQDQETAVDPDTSNETKKPESLPALEETSTQDTSTAPPQTCNETAAAADLQSCNLEPQGGRRSGDWSDIRETSAMLVTECSVTNDDIESQNQQNPHSKMPLIVNGDNYKLDCDDDPNQPED</sequence>
<name>A0AAV1QKS5_SCOSC</name>